<feature type="domain" description="ETS" evidence="5">
    <location>
        <begin position="1022"/>
        <end position="1102"/>
    </location>
</feature>
<dbReference type="InterPro" id="IPR011010">
    <property type="entry name" value="DNA_brk_join_enz"/>
</dbReference>
<dbReference type="SUPFAM" id="SSF56349">
    <property type="entry name" value="DNA breaking-rejoining enzymes"/>
    <property type="match status" value="1"/>
</dbReference>
<keyword evidence="3" id="KW-0238">DNA-binding</keyword>
<dbReference type="Gene3D" id="1.10.150.50">
    <property type="entry name" value="Transcription Factor, Ets-1"/>
    <property type="match status" value="1"/>
</dbReference>
<dbReference type="InterPro" id="IPR036390">
    <property type="entry name" value="WH_DNA-bd_sf"/>
</dbReference>
<dbReference type="InterPro" id="IPR003118">
    <property type="entry name" value="Pointed_dom"/>
</dbReference>
<dbReference type="PROSITE" id="PS00345">
    <property type="entry name" value="ETS_DOMAIN_1"/>
    <property type="match status" value="1"/>
</dbReference>
<dbReference type="InterPro" id="IPR036388">
    <property type="entry name" value="WH-like_DNA-bd_sf"/>
</dbReference>
<feature type="region of interest" description="Disordered" evidence="4">
    <location>
        <begin position="197"/>
        <end position="217"/>
    </location>
</feature>
<dbReference type="PROSITE" id="PS00346">
    <property type="entry name" value="ETS_DOMAIN_2"/>
    <property type="match status" value="1"/>
</dbReference>
<evidence type="ECO:0000256" key="1">
    <source>
        <dbReference type="ARBA" id="ARBA00005562"/>
    </source>
</evidence>
<dbReference type="InterPro" id="IPR013762">
    <property type="entry name" value="Integrase-like_cat_sf"/>
</dbReference>
<feature type="compositionally biased region" description="Basic and acidic residues" evidence="4">
    <location>
        <begin position="197"/>
        <end position="210"/>
    </location>
</feature>
<evidence type="ECO:0000259" key="5">
    <source>
        <dbReference type="PROSITE" id="PS50061"/>
    </source>
</evidence>
<reference evidence="7" key="1">
    <citation type="submission" date="2023-07" db="EMBL/GenBank/DDBJ databases">
        <authorList>
            <person name="Stuckert A."/>
        </authorList>
    </citation>
    <scope>NUCLEOTIDE SEQUENCE</scope>
</reference>
<name>A0ABN9MI63_9NEOB</name>
<dbReference type="PANTHER" id="PTHR33066">
    <property type="entry name" value="INTEGRASE_SAM-LIKE_N DOMAIN-CONTAINING PROTEIN"/>
    <property type="match status" value="1"/>
</dbReference>
<dbReference type="EMBL" id="CAUEEQ010065108">
    <property type="protein sequence ID" value="CAJ0965054.1"/>
    <property type="molecule type" value="Genomic_DNA"/>
</dbReference>
<accession>A0ABN9MI63</accession>
<dbReference type="SUPFAM" id="SSF56672">
    <property type="entry name" value="DNA/RNA polymerases"/>
    <property type="match status" value="1"/>
</dbReference>
<evidence type="ECO:0000313" key="7">
    <source>
        <dbReference type="EMBL" id="CAJ0965054.1"/>
    </source>
</evidence>
<comment type="subcellular location">
    <subcellularLocation>
        <location evidence="3">Nucleus</location>
    </subcellularLocation>
</comment>
<feature type="region of interest" description="Disordered" evidence="4">
    <location>
        <begin position="380"/>
        <end position="409"/>
    </location>
</feature>
<keyword evidence="8" id="KW-1185">Reference proteome</keyword>
<keyword evidence="2" id="KW-0233">DNA recombination</keyword>
<dbReference type="Pfam" id="PF02198">
    <property type="entry name" value="SAM_PNT"/>
    <property type="match status" value="1"/>
</dbReference>
<feature type="domain" description="PNT" evidence="6">
    <location>
        <begin position="205"/>
        <end position="288"/>
    </location>
</feature>
<evidence type="ECO:0000256" key="3">
    <source>
        <dbReference type="RuleBase" id="RU004019"/>
    </source>
</evidence>
<dbReference type="CDD" id="cd09275">
    <property type="entry name" value="RNase_HI_RT_DIRS1"/>
    <property type="match status" value="1"/>
</dbReference>
<comment type="caution">
    <text evidence="7">The sequence shown here is derived from an EMBL/GenBank/DDBJ whole genome shotgun (WGS) entry which is preliminary data.</text>
</comment>
<dbReference type="PANTHER" id="PTHR33066:SF2">
    <property type="entry name" value="FILAGGRIN-2-LIKE"/>
    <property type="match status" value="1"/>
</dbReference>
<evidence type="ECO:0000259" key="6">
    <source>
        <dbReference type="PROSITE" id="PS51433"/>
    </source>
</evidence>
<organism evidence="7 8">
    <name type="scientific">Ranitomeya imitator</name>
    <name type="common">mimic poison frog</name>
    <dbReference type="NCBI Taxonomy" id="111125"/>
    <lineage>
        <taxon>Eukaryota</taxon>
        <taxon>Metazoa</taxon>
        <taxon>Chordata</taxon>
        <taxon>Craniata</taxon>
        <taxon>Vertebrata</taxon>
        <taxon>Euteleostomi</taxon>
        <taxon>Amphibia</taxon>
        <taxon>Batrachia</taxon>
        <taxon>Anura</taxon>
        <taxon>Neobatrachia</taxon>
        <taxon>Hyloidea</taxon>
        <taxon>Dendrobatidae</taxon>
        <taxon>Dendrobatinae</taxon>
        <taxon>Ranitomeya</taxon>
    </lineage>
</organism>
<comment type="similarity">
    <text evidence="1 3">Belongs to the ETS family.</text>
</comment>
<dbReference type="SUPFAM" id="SSF47769">
    <property type="entry name" value="SAM/Pointed domain"/>
    <property type="match status" value="1"/>
</dbReference>
<feature type="region of interest" description="Disordered" evidence="4">
    <location>
        <begin position="980"/>
        <end position="1019"/>
    </location>
</feature>
<dbReference type="InterPro" id="IPR013761">
    <property type="entry name" value="SAM/pointed_sf"/>
</dbReference>
<evidence type="ECO:0000256" key="4">
    <source>
        <dbReference type="SAM" id="MobiDB-lite"/>
    </source>
</evidence>
<dbReference type="SMART" id="SM00251">
    <property type="entry name" value="SAM_PNT"/>
    <property type="match status" value="1"/>
</dbReference>
<proteinExistence type="inferred from homology"/>
<dbReference type="SMART" id="SM00413">
    <property type="entry name" value="ETS"/>
    <property type="match status" value="1"/>
</dbReference>
<dbReference type="PROSITE" id="PS51433">
    <property type="entry name" value="PNT"/>
    <property type="match status" value="1"/>
</dbReference>
<dbReference type="Proteomes" id="UP001176940">
    <property type="component" value="Unassembled WGS sequence"/>
</dbReference>
<evidence type="ECO:0008006" key="9">
    <source>
        <dbReference type="Google" id="ProtNLM"/>
    </source>
</evidence>
<gene>
    <name evidence="7" type="ORF">RIMI_LOCUS19924696</name>
</gene>
<dbReference type="PROSITE" id="PS50061">
    <property type="entry name" value="ETS_DOMAIN_3"/>
    <property type="match status" value="1"/>
</dbReference>
<dbReference type="PRINTS" id="PR00454">
    <property type="entry name" value="ETSDOMAIN"/>
</dbReference>
<dbReference type="InterPro" id="IPR043502">
    <property type="entry name" value="DNA/RNA_pol_sf"/>
</dbReference>
<dbReference type="InterPro" id="IPR000418">
    <property type="entry name" value="Ets_dom"/>
</dbReference>
<protein>
    <recommendedName>
        <fullName evidence="9">GA-binding protein alpha chain</fullName>
    </recommendedName>
</protein>
<sequence>MGRVQDGAATSGTCTYHAELARASCCAMFCHLCIGLEPKLNILEIVKPVETVEVVIDPDAHHGTVEAQLVEEAQVITLDDTKHVTISDETSEQVTRWAAALEGYRKEQERLGIPYAPSVRSRRLNLPGVSLSALTYQAEGAAHTICVIAPSDLNSQSADAGKMERRLERGQRNEYAAPPLWEVEPLIHFSNERSHVTAEEGKNCSTEDRGTAGTAPGSLGLDPLQWSTDQVLHWVLWVMKEFGMTDINVNALSIPGRDLCQIGQEDFFQRVPRGEILWSHLELLRKYLDDILIKAPSFAQAHESLSIVLDTLARFGWLVNRKKSCLIPSQRIIFLGMLFDTRQSRVFLPTDKRSTLSGHTLAPRSSTSLPPFGHEGQVLPSSSLAGGDNGRQPARLECGFSPPDGPGSLQESSLPINVLEIRAIFLSLRHWERILRGLPVRIQTDNATAVAYVNHRGDSELLGPCRGSDLPPEFSVAQFNGVAVETAVLRASGLSDRVIHTMIQARKPSSSRIYYRTWKAYFRWCESNRDKVVFRPPPSFLPKVVSTFHLNEDIVLPSFCPAPTHPLERSLNKLDLVRAVRIYLDRTSTFRKTDSFFVIPDGTRRGQPASKATIARWIRMAILEAYRVKNRVPPPGIKAHSTRAVGASWAVHHRASALQLCKAATWSSIHTFAKFYKVHTYASADASLGRRILQAAVMYWQAKNMEERLLRSPSISLCRPCHKCLHMGPYVESQCIGDVVTFSIRLLLFASADFMTTIEMNVESPHACGAASAVPPVPFAVCGAACAVRCLRCRLCRSLSAVPPVPFAVCGAACAVRCLRCRLCRSLSAVPPVPFAVCGAACAVRCLRCRLCRSLSAVPPVPFAVCGAACAVRCLRCRLCRSLSAVPPVPFAVCGAACAVRCLRCRLCRSLSAVPPVPFAVCGAACAVRCLRCRLCRSLSAVPPVPFAAEKSQEKSTNLNKMFLFPCSCSDHPRDIGKYDSNNNHKGYKHTQTKVAKVQRAPRISGEDRSSPGNRTGNNGQIQLWQFLLELLTDKDARDCISWVGDEGEFKLNQPELVAQKWGQRKNKPTMNYEKLSRALRYYYDGDMICKVQGKRFVYKFVCDLKTLIGYSAAELSRLVSECEQKKMAKLQLHGLGQPVTAVALATASLHSDKDH</sequence>
<evidence type="ECO:0000313" key="8">
    <source>
        <dbReference type="Proteomes" id="UP001176940"/>
    </source>
</evidence>
<dbReference type="Gene3D" id="1.10.443.10">
    <property type="entry name" value="Intergrase catalytic core"/>
    <property type="match status" value="1"/>
</dbReference>
<evidence type="ECO:0000256" key="2">
    <source>
        <dbReference type="ARBA" id="ARBA00023172"/>
    </source>
</evidence>
<dbReference type="Pfam" id="PF00178">
    <property type="entry name" value="Ets"/>
    <property type="match status" value="1"/>
</dbReference>
<dbReference type="SUPFAM" id="SSF46785">
    <property type="entry name" value="Winged helix' DNA-binding domain"/>
    <property type="match status" value="1"/>
</dbReference>
<keyword evidence="3" id="KW-0539">Nucleus</keyword>
<dbReference type="Gene3D" id="1.10.10.10">
    <property type="entry name" value="Winged helix-like DNA-binding domain superfamily/Winged helix DNA-binding domain"/>
    <property type="match status" value="1"/>
</dbReference>